<dbReference type="GO" id="GO:0007189">
    <property type="term" value="P:adenylate cyclase-activating G protein-coupled receptor signaling pathway"/>
    <property type="evidence" value="ECO:0007669"/>
    <property type="project" value="TreeGrafter"/>
</dbReference>
<dbReference type="GO" id="GO:0004930">
    <property type="term" value="F:G protein-coupled receptor activity"/>
    <property type="evidence" value="ECO:0007669"/>
    <property type="project" value="InterPro"/>
</dbReference>
<feature type="transmembrane region" description="Helical" evidence="5">
    <location>
        <begin position="20"/>
        <end position="43"/>
    </location>
</feature>
<dbReference type="PROSITE" id="PS50261">
    <property type="entry name" value="G_PROTEIN_RECEP_F2_4"/>
    <property type="match status" value="1"/>
</dbReference>
<dbReference type="GO" id="GO:0007166">
    <property type="term" value="P:cell surface receptor signaling pathway"/>
    <property type="evidence" value="ECO:0007669"/>
    <property type="project" value="InterPro"/>
</dbReference>
<evidence type="ECO:0000313" key="8">
    <source>
        <dbReference type="EMBL" id="KAK7102637.1"/>
    </source>
</evidence>
<evidence type="ECO:0000256" key="5">
    <source>
        <dbReference type="SAM" id="Phobius"/>
    </source>
</evidence>
<evidence type="ECO:0000256" key="2">
    <source>
        <dbReference type="ARBA" id="ARBA00022692"/>
    </source>
</evidence>
<feature type="transmembrane region" description="Helical" evidence="5">
    <location>
        <begin position="290"/>
        <end position="316"/>
    </location>
</feature>
<keyword evidence="3 5" id="KW-1133">Transmembrane helix</keyword>
<dbReference type="PROSITE" id="PS50262">
    <property type="entry name" value="G_PROTEIN_RECEP_F1_2"/>
    <property type="match status" value="1"/>
</dbReference>
<dbReference type="Proteomes" id="UP001374579">
    <property type="component" value="Unassembled WGS sequence"/>
</dbReference>
<accession>A0AAN9BBV1</accession>
<reference evidence="8 9" key="1">
    <citation type="submission" date="2024-02" db="EMBL/GenBank/DDBJ databases">
        <title>Chromosome-scale genome assembly of the rough periwinkle Littorina saxatilis.</title>
        <authorList>
            <person name="De Jode A."/>
            <person name="Faria R."/>
            <person name="Formenti G."/>
            <person name="Sims Y."/>
            <person name="Smith T.P."/>
            <person name="Tracey A."/>
            <person name="Wood J.M.D."/>
            <person name="Zagrodzka Z.B."/>
            <person name="Johannesson K."/>
            <person name="Butlin R.K."/>
            <person name="Leder E.H."/>
        </authorList>
    </citation>
    <scope>NUCLEOTIDE SEQUENCE [LARGE SCALE GENOMIC DNA]</scope>
    <source>
        <strain evidence="8">Snail1</strain>
        <tissue evidence="8">Muscle</tissue>
    </source>
</reference>
<dbReference type="AlphaFoldDB" id="A0AAN9BBV1"/>
<evidence type="ECO:0000259" key="7">
    <source>
        <dbReference type="PROSITE" id="PS50262"/>
    </source>
</evidence>
<dbReference type="EMBL" id="JBAMIC010000010">
    <property type="protein sequence ID" value="KAK7102637.1"/>
    <property type="molecule type" value="Genomic_DNA"/>
</dbReference>
<dbReference type="Gene3D" id="1.20.1070.10">
    <property type="entry name" value="Rhodopsin 7-helix transmembrane proteins"/>
    <property type="match status" value="1"/>
</dbReference>
<dbReference type="GO" id="GO:0005886">
    <property type="term" value="C:plasma membrane"/>
    <property type="evidence" value="ECO:0007669"/>
    <property type="project" value="TreeGrafter"/>
</dbReference>
<feature type="domain" description="G-protein coupled receptors family 2 profile 2" evidence="6">
    <location>
        <begin position="19"/>
        <end position="318"/>
    </location>
</feature>
<evidence type="ECO:0000256" key="4">
    <source>
        <dbReference type="ARBA" id="ARBA00023136"/>
    </source>
</evidence>
<evidence type="ECO:0000259" key="6">
    <source>
        <dbReference type="PROSITE" id="PS50261"/>
    </source>
</evidence>
<evidence type="ECO:0008006" key="10">
    <source>
        <dbReference type="Google" id="ProtNLM"/>
    </source>
</evidence>
<evidence type="ECO:0000256" key="3">
    <source>
        <dbReference type="ARBA" id="ARBA00022989"/>
    </source>
</evidence>
<name>A0AAN9BBV1_9CAEN</name>
<feature type="transmembrane region" description="Helical" evidence="5">
    <location>
        <begin position="55"/>
        <end position="80"/>
    </location>
</feature>
<dbReference type="InterPro" id="IPR000276">
    <property type="entry name" value="GPCR_Rhodpsn"/>
</dbReference>
<dbReference type="InterPro" id="IPR017981">
    <property type="entry name" value="GPCR_2-like_7TM"/>
</dbReference>
<evidence type="ECO:0000256" key="1">
    <source>
        <dbReference type="ARBA" id="ARBA00004141"/>
    </source>
</evidence>
<dbReference type="SUPFAM" id="SSF81321">
    <property type="entry name" value="Family A G protein-coupled receptor-like"/>
    <property type="match status" value="1"/>
</dbReference>
<comment type="caution">
    <text evidence="8">The sequence shown here is derived from an EMBL/GenBank/DDBJ whole genome shotgun (WGS) entry which is preliminary data.</text>
</comment>
<dbReference type="PRINTS" id="PR00237">
    <property type="entry name" value="GPCRRHODOPSN"/>
</dbReference>
<sequence>MSNGTEVEDLMTFSQMNVVSIISLLTSGLSLVGSGSILFCVVYHRRVCSPEIFPIFHLSVADGMASLFMMIVSVLFLNTYPSYPGSPGPCGYLIAIMTSLYICTFFLTLGYALEAFIRLRRRLQAYLSLEGSRTNGVSNYCMYVVYFMSWLVPLSLGIFLMLVTHFTKVENNSFTRVLPMECSLCFPVFSAHQTYCWSQVEDGTQWLLMYRLIFLIPLLFVFSLNMVLYICISRDFRQVSMRRGLLSYHQRQEEAMLRKKAFMYQTAFIVCWIPTMVLEVASFFSSYNMLNFYALFVLQALVGPLQGLLNCIIYGWKRESFRRALSESSHLLSTNRGGAGMSFTL</sequence>
<gene>
    <name evidence="8" type="ORF">V1264_020828</name>
</gene>
<keyword evidence="9" id="KW-1185">Reference proteome</keyword>
<dbReference type="PANTHER" id="PTHR23112:SF36">
    <property type="entry name" value="SI:DKEY-30C15.2 PROTEIN"/>
    <property type="match status" value="1"/>
</dbReference>
<keyword evidence="4 5" id="KW-0472">Membrane</keyword>
<feature type="domain" description="G-protein coupled receptors family 1 profile" evidence="7">
    <location>
        <begin position="33"/>
        <end position="314"/>
    </location>
</feature>
<evidence type="ECO:0000313" key="9">
    <source>
        <dbReference type="Proteomes" id="UP001374579"/>
    </source>
</evidence>
<feature type="transmembrane region" description="Helical" evidence="5">
    <location>
        <begin position="208"/>
        <end position="232"/>
    </location>
</feature>
<keyword evidence="2 5" id="KW-0812">Transmembrane</keyword>
<dbReference type="InterPro" id="IPR017452">
    <property type="entry name" value="GPCR_Rhodpsn_7TM"/>
</dbReference>
<feature type="transmembrane region" description="Helical" evidence="5">
    <location>
        <begin position="92"/>
        <end position="119"/>
    </location>
</feature>
<organism evidence="8 9">
    <name type="scientific">Littorina saxatilis</name>
    <dbReference type="NCBI Taxonomy" id="31220"/>
    <lineage>
        <taxon>Eukaryota</taxon>
        <taxon>Metazoa</taxon>
        <taxon>Spiralia</taxon>
        <taxon>Lophotrochozoa</taxon>
        <taxon>Mollusca</taxon>
        <taxon>Gastropoda</taxon>
        <taxon>Caenogastropoda</taxon>
        <taxon>Littorinimorpha</taxon>
        <taxon>Littorinoidea</taxon>
        <taxon>Littorinidae</taxon>
        <taxon>Littorina</taxon>
    </lineage>
</organism>
<dbReference type="CDD" id="cd00637">
    <property type="entry name" value="7tm_classA_rhodopsin-like"/>
    <property type="match status" value="1"/>
</dbReference>
<comment type="subcellular location">
    <subcellularLocation>
        <location evidence="1">Membrane</location>
        <topology evidence="1">Multi-pass membrane protein</topology>
    </subcellularLocation>
</comment>
<dbReference type="PANTHER" id="PTHR23112">
    <property type="entry name" value="G PROTEIN-COUPLED RECEPTOR 157-RELATED"/>
    <property type="match status" value="1"/>
</dbReference>
<proteinExistence type="predicted"/>
<dbReference type="Pfam" id="PF00001">
    <property type="entry name" value="7tm_1"/>
    <property type="match status" value="1"/>
</dbReference>
<protein>
    <recommendedName>
        <fullName evidence="10">G-protein coupled receptors family 1 profile domain-containing protein</fullName>
    </recommendedName>
</protein>
<feature type="transmembrane region" description="Helical" evidence="5">
    <location>
        <begin position="140"/>
        <end position="163"/>
    </location>
</feature>
<feature type="transmembrane region" description="Helical" evidence="5">
    <location>
        <begin position="261"/>
        <end position="284"/>
    </location>
</feature>